<reference evidence="4 5" key="1">
    <citation type="submission" date="2024-09" db="EMBL/GenBank/DDBJ databases">
        <authorList>
            <person name="Sun Q."/>
            <person name="Mori K."/>
        </authorList>
    </citation>
    <scope>NUCLEOTIDE SEQUENCE [LARGE SCALE GENOMIC DNA]</scope>
    <source>
        <strain evidence="4 5">TBRC 1432</strain>
    </source>
</reference>
<dbReference type="SUPFAM" id="SSF159133">
    <property type="entry name" value="EutN/CcmL-like"/>
    <property type="match status" value="1"/>
</dbReference>
<gene>
    <name evidence="4" type="ORF">ACFFH7_13470</name>
</gene>
<comment type="subcellular location">
    <subcellularLocation>
        <location evidence="1">Carboxysome</location>
    </subcellularLocation>
</comment>
<comment type="caution">
    <text evidence="4">The sequence shown here is derived from an EMBL/GenBank/DDBJ whole genome shotgun (WGS) entry which is preliminary data.</text>
</comment>
<proteinExistence type="predicted"/>
<keyword evidence="2" id="KW-1282">Carboxysome</keyword>
<evidence type="ECO:0000256" key="3">
    <source>
        <dbReference type="ARBA" id="ARBA00024446"/>
    </source>
</evidence>
<dbReference type="EMBL" id="JBHLUD010000004">
    <property type="protein sequence ID" value="MFC0542502.1"/>
    <property type="molecule type" value="Genomic_DNA"/>
</dbReference>
<evidence type="ECO:0000313" key="4">
    <source>
        <dbReference type="EMBL" id="MFC0542502.1"/>
    </source>
</evidence>
<organism evidence="4 5">
    <name type="scientific">Kutzneria chonburiensis</name>
    <dbReference type="NCBI Taxonomy" id="1483604"/>
    <lineage>
        <taxon>Bacteria</taxon>
        <taxon>Bacillati</taxon>
        <taxon>Actinomycetota</taxon>
        <taxon>Actinomycetes</taxon>
        <taxon>Pseudonocardiales</taxon>
        <taxon>Pseudonocardiaceae</taxon>
        <taxon>Kutzneria</taxon>
    </lineage>
</organism>
<evidence type="ECO:0000313" key="5">
    <source>
        <dbReference type="Proteomes" id="UP001589810"/>
    </source>
</evidence>
<dbReference type="RefSeq" id="WP_273940920.1">
    <property type="nucleotide sequence ID" value="NZ_CP097263.1"/>
</dbReference>
<dbReference type="PROSITE" id="PS51932">
    <property type="entry name" value="BMV"/>
    <property type="match status" value="1"/>
</dbReference>
<dbReference type="Gene3D" id="2.40.50.220">
    <property type="entry name" value="EutN/Ccml"/>
    <property type="match status" value="1"/>
</dbReference>
<dbReference type="InterPro" id="IPR036677">
    <property type="entry name" value="EutN_CcmL_sf"/>
</dbReference>
<keyword evidence="5" id="KW-1185">Reference proteome</keyword>
<sequence length="88" mass="8984">MILGRVVGRAWADRQAAALSGRRFLLVRDLSTGAVLVAVDTLEVGEDSTVLVATDEAAAAAAGVSVVDAAVVALVSEHDPVRGKETLS</sequence>
<evidence type="ECO:0000256" key="2">
    <source>
        <dbReference type="ARBA" id="ARBA00023669"/>
    </source>
</evidence>
<name>A0ABV6MQZ0_9PSEU</name>
<dbReference type="InterPro" id="IPR004992">
    <property type="entry name" value="EutN_CcmL"/>
</dbReference>
<dbReference type="Proteomes" id="UP001589810">
    <property type="component" value="Unassembled WGS sequence"/>
</dbReference>
<dbReference type="Pfam" id="PF03319">
    <property type="entry name" value="EutN_CcmL"/>
    <property type="match status" value="1"/>
</dbReference>
<protein>
    <submittedName>
        <fullName evidence="4">EutN/CcmL family microcompartment protein</fullName>
    </submittedName>
</protein>
<keyword evidence="3" id="KW-1283">Bacterial microcompartment</keyword>
<evidence type="ECO:0000256" key="1">
    <source>
        <dbReference type="ARBA" id="ARBA00023587"/>
    </source>
</evidence>
<accession>A0ABV6MQZ0</accession>